<evidence type="ECO:0000313" key="3">
    <source>
        <dbReference type="Proteomes" id="UP001066276"/>
    </source>
</evidence>
<dbReference type="EMBL" id="JANPWB010000008">
    <property type="protein sequence ID" value="KAJ1165256.1"/>
    <property type="molecule type" value="Genomic_DNA"/>
</dbReference>
<dbReference type="Proteomes" id="UP001066276">
    <property type="component" value="Chromosome 4_2"/>
</dbReference>
<dbReference type="AlphaFoldDB" id="A0AAV7SME5"/>
<feature type="region of interest" description="Disordered" evidence="1">
    <location>
        <begin position="41"/>
        <end position="125"/>
    </location>
</feature>
<sequence length="125" mass="13765">MDVAARPRGALSLLVSRRPILERTDWAAGAELTQWQRGRIRLDPYPRGKPTTSLGGTRGAHRVADWQPVLGRGSEPEAYTGEDRLGCGGRAGAAAQRENRSRPITLRQAEYSHGRNRESAHRVAN</sequence>
<accession>A0AAV7SME5</accession>
<gene>
    <name evidence="2" type="ORF">NDU88_005684</name>
</gene>
<feature type="compositionally biased region" description="Basic and acidic residues" evidence="1">
    <location>
        <begin position="110"/>
        <end position="125"/>
    </location>
</feature>
<comment type="caution">
    <text evidence="2">The sequence shown here is derived from an EMBL/GenBank/DDBJ whole genome shotgun (WGS) entry which is preliminary data.</text>
</comment>
<proteinExistence type="predicted"/>
<protein>
    <submittedName>
        <fullName evidence="2">Uncharacterized protein</fullName>
    </submittedName>
</protein>
<evidence type="ECO:0000256" key="1">
    <source>
        <dbReference type="SAM" id="MobiDB-lite"/>
    </source>
</evidence>
<organism evidence="2 3">
    <name type="scientific">Pleurodeles waltl</name>
    <name type="common">Iberian ribbed newt</name>
    <dbReference type="NCBI Taxonomy" id="8319"/>
    <lineage>
        <taxon>Eukaryota</taxon>
        <taxon>Metazoa</taxon>
        <taxon>Chordata</taxon>
        <taxon>Craniata</taxon>
        <taxon>Vertebrata</taxon>
        <taxon>Euteleostomi</taxon>
        <taxon>Amphibia</taxon>
        <taxon>Batrachia</taxon>
        <taxon>Caudata</taxon>
        <taxon>Salamandroidea</taxon>
        <taxon>Salamandridae</taxon>
        <taxon>Pleurodelinae</taxon>
        <taxon>Pleurodeles</taxon>
    </lineage>
</organism>
<name>A0AAV7SME5_PLEWA</name>
<reference evidence="2" key="1">
    <citation type="journal article" date="2022" name="bioRxiv">
        <title>Sequencing and chromosome-scale assembly of the giantPleurodeles waltlgenome.</title>
        <authorList>
            <person name="Brown T."/>
            <person name="Elewa A."/>
            <person name="Iarovenko S."/>
            <person name="Subramanian E."/>
            <person name="Araus A.J."/>
            <person name="Petzold A."/>
            <person name="Susuki M."/>
            <person name="Suzuki K.-i.T."/>
            <person name="Hayashi T."/>
            <person name="Toyoda A."/>
            <person name="Oliveira C."/>
            <person name="Osipova E."/>
            <person name="Leigh N.D."/>
            <person name="Simon A."/>
            <person name="Yun M.H."/>
        </authorList>
    </citation>
    <scope>NUCLEOTIDE SEQUENCE</scope>
    <source>
        <strain evidence="2">20211129_DDA</strain>
        <tissue evidence="2">Liver</tissue>
    </source>
</reference>
<keyword evidence="3" id="KW-1185">Reference proteome</keyword>
<evidence type="ECO:0000313" key="2">
    <source>
        <dbReference type="EMBL" id="KAJ1165256.1"/>
    </source>
</evidence>